<protein>
    <recommendedName>
        <fullName evidence="3">Tetratricopeptide repeat protein</fullName>
    </recommendedName>
</protein>
<keyword evidence="2" id="KW-1185">Reference proteome</keyword>
<evidence type="ECO:0008006" key="3">
    <source>
        <dbReference type="Google" id="ProtNLM"/>
    </source>
</evidence>
<dbReference type="OrthoDB" id="1400529at2"/>
<evidence type="ECO:0000313" key="2">
    <source>
        <dbReference type="Proteomes" id="UP000223913"/>
    </source>
</evidence>
<organism evidence="1 2">
    <name type="scientific">Flavilitoribacter nigricans (strain ATCC 23147 / DSM 23189 / NBRC 102662 / NCIMB 1420 / SS-2)</name>
    <name type="common">Lewinella nigricans</name>
    <dbReference type="NCBI Taxonomy" id="1122177"/>
    <lineage>
        <taxon>Bacteria</taxon>
        <taxon>Pseudomonadati</taxon>
        <taxon>Bacteroidota</taxon>
        <taxon>Saprospiria</taxon>
        <taxon>Saprospirales</taxon>
        <taxon>Lewinellaceae</taxon>
        <taxon>Flavilitoribacter</taxon>
    </lineage>
</organism>
<dbReference type="SUPFAM" id="SSF48452">
    <property type="entry name" value="TPR-like"/>
    <property type="match status" value="1"/>
</dbReference>
<comment type="caution">
    <text evidence="1">The sequence shown here is derived from an EMBL/GenBank/DDBJ whole genome shotgun (WGS) entry which is preliminary data.</text>
</comment>
<dbReference type="AlphaFoldDB" id="A0A2D0NFH0"/>
<evidence type="ECO:0000313" key="1">
    <source>
        <dbReference type="EMBL" id="PHN06533.1"/>
    </source>
</evidence>
<dbReference type="Proteomes" id="UP000223913">
    <property type="component" value="Unassembled WGS sequence"/>
</dbReference>
<reference evidence="1 2" key="1">
    <citation type="submission" date="2017-10" db="EMBL/GenBank/DDBJ databases">
        <title>The draft genome sequence of Lewinella nigricans NBRC 102662.</title>
        <authorList>
            <person name="Wang K."/>
        </authorList>
    </citation>
    <scope>NUCLEOTIDE SEQUENCE [LARGE SCALE GENOMIC DNA]</scope>
    <source>
        <strain evidence="1 2">NBRC 102662</strain>
    </source>
</reference>
<gene>
    <name evidence="1" type="ORF">CRP01_09520</name>
</gene>
<name>A0A2D0NFH0_FLAN2</name>
<dbReference type="RefSeq" id="WP_099149788.1">
    <property type="nucleotide sequence ID" value="NZ_PDUD01000017.1"/>
</dbReference>
<dbReference type="InterPro" id="IPR011990">
    <property type="entry name" value="TPR-like_helical_dom_sf"/>
</dbReference>
<proteinExistence type="predicted"/>
<dbReference type="EMBL" id="PDUD01000017">
    <property type="protein sequence ID" value="PHN06533.1"/>
    <property type="molecule type" value="Genomic_DNA"/>
</dbReference>
<accession>A0A2D0NFH0</accession>
<sequence length="467" mass="56395">MRNQLQKFTQFANTLLPHETEYLLATQQFQDEKRLEILRLVDYNAHHIEQFTPYDTGIDKRKYNHLKNWIRERLKTVDVDEQFNWMLEMEQQIATDTIQTAEEKELLRAIRSYQHPAFFFTKFYELIEQYRHFLLIRLRYADHQLVDEFLNTYREDYRHNKGVNEKLHEVTLDIVGQYSGKQAESSQWTDWLSEVFYDERVDGLNRYLALVRLVFISHNYRKYDLLREKFDHLDRQFSRGIYYSKRLLLNYYSNRLMLHSNFREYDRAVYFGYLSIRSKNHDYLFYVNNLCAVLLRLQRYQEALQLIQQASPEAKKTKNFHNRVGYVAFYMEALNKNGLYKNAEGYGASFLKAYAREVIQYRWHLFFSVYLEALVRRGQFEALLRTAQKYKLPELDKAYRSNAAYLPDIPLYILGAEYKEGLISRKALLDSVREYLEQYQNDGERLPAFKKLLMEIKSWLPEVATLL</sequence>